<reference evidence="2 3" key="1">
    <citation type="journal article" date="2014" name="Agronomy (Basel)">
        <title>A Draft Genome Sequence for Ensete ventricosum, the Drought-Tolerant Tree Against Hunger.</title>
        <authorList>
            <person name="Harrison J."/>
            <person name="Moore K.A."/>
            <person name="Paszkiewicz K."/>
            <person name="Jones T."/>
            <person name="Grant M."/>
            <person name="Ambacheew D."/>
            <person name="Muzemil S."/>
            <person name="Studholme D.J."/>
        </authorList>
    </citation>
    <scope>NUCLEOTIDE SEQUENCE [LARGE SCALE GENOMIC DNA]</scope>
</reference>
<proteinExistence type="predicted"/>
<protein>
    <submittedName>
        <fullName evidence="2">Uncharacterized protein</fullName>
    </submittedName>
</protein>
<comment type="caution">
    <text evidence="2">The sequence shown here is derived from an EMBL/GenBank/DDBJ whole genome shotgun (WGS) entry which is preliminary data.</text>
</comment>
<evidence type="ECO:0000256" key="1">
    <source>
        <dbReference type="SAM" id="MobiDB-lite"/>
    </source>
</evidence>
<evidence type="ECO:0000313" key="3">
    <source>
        <dbReference type="Proteomes" id="UP000287651"/>
    </source>
</evidence>
<feature type="region of interest" description="Disordered" evidence="1">
    <location>
        <begin position="77"/>
        <end position="100"/>
    </location>
</feature>
<organism evidence="2 3">
    <name type="scientific">Ensete ventricosum</name>
    <name type="common">Abyssinian banana</name>
    <name type="synonym">Musa ensete</name>
    <dbReference type="NCBI Taxonomy" id="4639"/>
    <lineage>
        <taxon>Eukaryota</taxon>
        <taxon>Viridiplantae</taxon>
        <taxon>Streptophyta</taxon>
        <taxon>Embryophyta</taxon>
        <taxon>Tracheophyta</taxon>
        <taxon>Spermatophyta</taxon>
        <taxon>Magnoliopsida</taxon>
        <taxon>Liliopsida</taxon>
        <taxon>Zingiberales</taxon>
        <taxon>Musaceae</taxon>
        <taxon>Ensete</taxon>
    </lineage>
</organism>
<dbReference type="Proteomes" id="UP000287651">
    <property type="component" value="Unassembled WGS sequence"/>
</dbReference>
<name>A0A426ZN77_ENSVE</name>
<gene>
    <name evidence="2" type="ORF">B296_00023439</name>
</gene>
<sequence>MRQWQAVVKKVGWKRQMREERKTVVEGVRLLRQERRKGRPAWQRSETDNREEGVVCNSKESMVYGVASSVGRRLRSPVVTERSPPGMHRPTKKQVLRPVG</sequence>
<feature type="compositionally biased region" description="Basic residues" evidence="1">
    <location>
        <begin position="89"/>
        <end position="100"/>
    </location>
</feature>
<dbReference type="EMBL" id="AMZH03005803">
    <property type="protein sequence ID" value="RRT65473.1"/>
    <property type="molecule type" value="Genomic_DNA"/>
</dbReference>
<dbReference type="AlphaFoldDB" id="A0A426ZN77"/>
<accession>A0A426ZN77</accession>
<evidence type="ECO:0000313" key="2">
    <source>
        <dbReference type="EMBL" id="RRT65473.1"/>
    </source>
</evidence>